<gene>
    <name evidence="1" type="ORF">dnl_43900</name>
</gene>
<dbReference type="KEGG" id="dli:dnl_43900"/>
<dbReference type="EMBL" id="CP061799">
    <property type="protein sequence ID" value="QTA82028.1"/>
    <property type="molecule type" value="Genomic_DNA"/>
</dbReference>
<evidence type="ECO:0000313" key="1">
    <source>
        <dbReference type="EMBL" id="QTA82028.1"/>
    </source>
</evidence>
<sequence length="65" mass="7584">MKFFNTAGPVNCKDHYCLPPLKRFNLEELLYLIDDKKYFVLHAPRQTGKTSCLPALMKYFKGCLI</sequence>
<protein>
    <recommendedName>
        <fullName evidence="3">AAA-ATPase-like domain-containing protein</fullName>
    </recommendedName>
</protein>
<dbReference type="Proteomes" id="UP000663720">
    <property type="component" value="Chromosome"/>
</dbReference>
<keyword evidence="2" id="KW-1185">Reference proteome</keyword>
<name>A0A975BAU6_9BACT</name>
<reference evidence="1" key="1">
    <citation type="journal article" date="2021" name="Microb. Physiol.">
        <title>Proteogenomic Insights into the Physiology of Marine, Sulfate-Reducing, Filamentous Desulfonema limicola and Desulfonema magnum.</title>
        <authorList>
            <person name="Schnaars V."/>
            <person name="Wohlbrand L."/>
            <person name="Scheve S."/>
            <person name="Hinrichs C."/>
            <person name="Reinhardt R."/>
            <person name="Rabus R."/>
        </authorList>
    </citation>
    <scope>NUCLEOTIDE SEQUENCE</scope>
    <source>
        <strain evidence="1">5ac10</strain>
    </source>
</reference>
<dbReference type="AlphaFoldDB" id="A0A975BAU6"/>
<evidence type="ECO:0000313" key="2">
    <source>
        <dbReference type="Proteomes" id="UP000663720"/>
    </source>
</evidence>
<accession>A0A975BAU6</accession>
<evidence type="ECO:0008006" key="3">
    <source>
        <dbReference type="Google" id="ProtNLM"/>
    </source>
</evidence>
<proteinExistence type="predicted"/>
<organism evidence="1 2">
    <name type="scientific">Desulfonema limicola</name>
    <dbReference type="NCBI Taxonomy" id="45656"/>
    <lineage>
        <taxon>Bacteria</taxon>
        <taxon>Pseudomonadati</taxon>
        <taxon>Thermodesulfobacteriota</taxon>
        <taxon>Desulfobacteria</taxon>
        <taxon>Desulfobacterales</taxon>
        <taxon>Desulfococcaceae</taxon>
        <taxon>Desulfonema</taxon>
    </lineage>
</organism>
<dbReference type="RefSeq" id="WP_207687996.1">
    <property type="nucleotide sequence ID" value="NZ_CP061799.1"/>
</dbReference>